<feature type="compositionally biased region" description="Basic and acidic residues" evidence="5">
    <location>
        <begin position="295"/>
        <end position="307"/>
    </location>
</feature>
<dbReference type="GO" id="GO:0003677">
    <property type="term" value="F:DNA binding"/>
    <property type="evidence" value="ECO:0007669"/>
    <property type="project" value="UniProtKB-KW"/>
</dbReference>
<dbReference type="PANTHER" id="PTHR30419">
    <property type="entry name" value="HTH-TYPE TRANSCRIPTIONAL REGULATOR YBHD"/>
    <property type="match status" value="1"/>
</dbReference>
<feature type="compositionally biased region" description="Low complexity" evidence="5">
    <location>
        <begin position="309"/>
        <end position="320"/>
    </location>
</feature>
<dbReference type="GO" id="GO:0003700">
    <property type="term" value="F:DNA-binding transcription factor activity"/>
    <property type="evidence" value="ECO:0007669"/>
    <property type="project" value="InterPro"/>
</dbReference>
<sequence length="332" mass="36765">MHVKSLKVFCDVVGQRSFSRAADENGISQSGASQVVHQLEERLGVKLIDRSKRPLVPTAEGELYYQGCRQLVQRYYALEEDVRTFHKELAGQVTIASIYSVGLSHMNACVQEFLGKHPKANVRLQYHHPDTVVQLVETDQVDFGLVSYPKASKSIKVDMWRAEPMFLVCAPGCELAERETIWLDELDGRRMVGFDTRLQIRREIDFVLSSAGADVQVVMEFDNIETIKRAIEIDAGFGLLPIDTVTRELETGSLVAVPIEGAPLSRPLGIVTRQGKELGKTARRFIQLLHEKADNSDAHGSELEDKPVAASFADGEAADANSDLENGVSART</sequence>
<dbReference type="OrthoDB" id="9785745at2"/>
<organism evidence="7 8">
    <name type="scientific">Blastopirellula marina</name>
    <dbReference type="NCBI Taxonomy" id="124"/>
    <lineage>
        <taxon>Bacteria</taxon>
        <taxon>Pseudomonadati</taxon>
        <taxon>Planctomycetota</taxon>
        <taxon>Planctomycetia</taxon>
        <taxon>Pirellulales</taxon>
        <taxon>Pirellulaceae</taxon>
        <taxon>Blastopirellula</taxon>
    </lineage>
</organism>
<comment type="similarity">
    <text evidence="1">Belongs to the LysR transcriptional regulatory family.</text>
</comment>
<dbReference type="EMBL" id="PUIA01000037">
    <property type="protein sequence ID" value="PQO31372.1"/>
    <property type="molecule type" value="Genomic_DNA"/>
</dbReference>
<gene>
    <name evidence="7" type="ORF">C5Y96_13615</name>
</gene>
<evidence type="ECO:0000313" key="7">
    <source>
        <dbReference type="EMBL" id="PQO31372.1"/>
    </source>
</evidence>
<proteinExistence type="inferred from homology"/>
<dbReference type="AlphaFoldDB" id="A0A2S8FGW7"/>
<keyword evidence="4" id="KW-0804">Transcription</keyword>
<dbReference type="RefSeq" id="WP_105354185.1">
    <property type="nucleotide sequence ID" value="NZ_PUIA01000037.1"/>
</dbReference>
<feature type="domain" description="HTH lysR-type" evidence="6">
    <location>
        <begin position="1"/>
        <end position="58"/>
    </location>
</feature>
<protein>
    <submittedName>
        <fullName evidence="7">Transcriptional regulator</fullName>
    </submittedName>
</protein>
<evidence type="ECO:0000256" key="4">
    <source>
        <dbReference type="ARBA" id="ARBA00023163"/>
    </source>
</evidence>
<dbReference type="PROSITE" id="PS50931">
    <property type="entry name" value="HTH_LYSR"/>
    <property type="match status" value="1"/>
</dbReference>
<name>A0A2S8FGW7_9BACT</name>
<dbReference type="InterPro" id="IPR036388">
    <property type="entry name" value="WH-like_DNA-bd_sf"/>
</dbReference>
<evidence type="ECO:0000259" key="6">
    <source>
        <dbReference type="PROSITE" id="PS50931"/>
    </source>
</evidence>
<dbReference type="GO" id="GO:0005829">
    <property type="term" value="C:cytosol"/>
    <property type="evidence" value="ECO:0007669"/>
    <property type="project" value="TreeGrafter"/>
</dbReference>
<dbReference type="InterPro" id="IPR050950">
    <property type="entry name" value="HTH-type_LysR_regulators"/>
</dbReference>
<dbReference type="SUPFAM" id="SSF53850">
    <property type="entry name" value="Periplasmic binding protein-like II"/>
    <property type="match status" value="1"/>
</dbReference>
<feature type="region of interest" description="Disordered" evidence="5">
    <location>
        <begin position="295"/>
        <end position="332"/>
    </location>
</feature>
<keyword evidence="2" id="KW-0805">Transcription regulation</keyword>
<dbReference type="Pfam" id="PF00126">
    <property type="entry name" value="HTH_1"/>
    <property type="match status" value="1"/>
</dbReference>
<keyword evidence="3" id="KW-0238">DNA-binding</keyword>
<dbReference type="CDD" id="cd05466">
    <property type="entry name" value="PBP2_LTTR_substrate"/>
    <property type="match status" value="1"/>
</dbReference>
<dbReference type="InterPro" id="IPR036390">
    <property type="entry name" value="WH_DNA-bd_sf"/>
</dbReference>
<dbReference type="Pfam" id="PF03466">
    <property type="entry name" value="LysR_substrate"/>
    <property type="match status" value="1"/>
</dbReference>
<evidence type="ECO:0000256" key="1">
    <source>
        <dbReference type="ARBA" id="ARBA00009437"/>
    </source>
</evidence>
<dbReference type="PRINTS" id="PR00039">
    <property type="entry name" value="HTHLYSR"/>
</dbReference>
<dbReference type="InterPro" id="IPR000847">
    <property type="entry name" value="LysR_HTH_N"/>
</dbReference>
<comment type="caution">
    <text evidence="7">The sequence shown here is derived from an EMBL/GenBank/DDBJ whole genome shotgun (WGS) entry which is preliminary data.</text>
</comment>
<dbReference type="Gene3D" id="3.40.190.290">
    <property type="match status" value="1"/>
</dbReference>
<dbReference type="Gene3D" id="1.10.10.10">
    <property type="entry name" value="Winged helix-like DNA-binding domain superfamily/Winged helix DNA-binding domain"/>
    <property type="match status" value="1"/>
</dbReference>
<dbReference type="InterPro" id="IPR005119">
    <property type="entry name" value="LysR_subst-bd"/>
</dbReference>
<evidence type="ECO:0000256" key="5">
    <source>
        <dbReference type="SAM" id="MobiDB-lite"/>
    </source>
</evidence>
<dbReference type="PANTHER" id="PTHR30419:SF8">
    <property type="entry name" value="NITROGEN ASSIMILATION TRANSCRIPTIONAL ACTIVATOR-RELATED"/>
    <property type="match status" value="1"/>
</dbReference>
<reference evidence="7 8" key="1">
    <citation type="submission" date="2018-02" db="EMBL/GenBank/DDBJ databases">
        <title>Comparative genomes isolates from brazilian mangrove.</title>
        <authorList>
            <person name="Araujo J.E."/>
            <person name="Taketani R.G."/>
            <person name="Silva M.C.P."/>
            <person name="Loureco M.V."/>
            <person name="Andreote F.D."/>
        </authorList>
    </citation>
    <scope>NUCLEOTIDE SEQUENCE [LARGE SCALE GENOMIC DNA]</scope>
    <source>
        <strain evidence="7 8">HEX-2 MGV</strain>
    </source>
</reference>
<dbReference type="Proteomes" id="UP000240009">
    <property type="component" value="Unassembled WGS sequence"/>
</dbReference>
<accession>A0A2S8FGW7</accession>
<dbReference type="FunFam" id="1.10.10.10:FF:000001">
    <property type="entry name" value="LysR family transcriptional regulator"/>
    <property type="match status" value="1"/>
</dbReference>
<evidence type="ECO:0000256" key="3">
    <source>
        <dbReference type="ARBA" id="ARBA00023125"/>
    </source>
</evidence>
<evidence type="ECO:0000256" key="2">
    <source>
        <dbReference type="ARBA" id="ARBA00023015"/>
    </source>
</evidence>
<dbReference type="SUPFAM" id="SSF46785">
    <property type="entry name" value="Winged helix' DNA-binding domain"/>
    <property type="match status" value="1"/>
</dbReference>
<evidence type="ECO:0000313" key="8">
    <source>
        <dbReference type="Proteomes" id="UP000240009"/>
    </source>
</evidence>